<keyword evidence="3" id="KW-1185">Reference proteome</keyword>
<keyword evidence="1" id="KW-0812">Transmembrane</keyword>
<protein>
    <recommendedName>
        <fullName evidence="4">DUF3139 domain-containing protein</fullName>
    </recommendedName>
</protein>
<sequence>MKKINITFSFRDETGDYSVKMFPFVIKCIVSVIVIFDFIVIAVALPENISDHVKYSGKEYYKSRCEEKYIDREFDSLHDYLNLYHLQGEDYGIYWEMVNGYEDYTIYMNYKSMEEQENISFSYMGKYDQPQEISFITSQKIEEYRNKVLENAENVKYERNKRYFTEFAQKAQ</sequence>
<proteinExistence type="predicted"/>
<name>A0A0M6WZJ4_9FIRM</name>
<feature type="transmembrane region" description="Helical" evidence="1">
    <location>
        <begin position="21"/>
        <end position="45"/>
    </location>
</feature>
<keyword evidence="1" id="KW-0472">Membrane</keyword>
<evidence type="ECO:0000256" key="1">
    <source>
        <dbReference type="SAM" id="Phobius"/>
    </source>
</evidence>
<gene>
    <name evidence="2" type="ORF">RIL183_33541</name>
</gene>
<dbReference type="AlphaFoldDB" id="A0A0M6WZJ4"/>
<accession>A0A0M6WZJ4</accession>
<evidence type="ECO:0008006" key="4">
    <source>
        <dbReference type="Google" id="ProtNLM"/>
    </source>
</evidence>
<dbReference type="Proteomes" id="UP000049828">
    <property type="component" value="Unassembled WGS sequence"/>
</dbReference>
<evidence type="ECO:0000313" key="3">
    <source>
        <dbReference type="Proteomes" id="UP000049828"/>
    </source>
</evidence>
<keyword evidence="1" id="KW-1133">Transmembrane helix</keyword>
<organism evidence="2 3">
    <name type="scientific">Roseburia inulinivorans</name>
    <dbReference type="NCBI Taxonomy" id="360807"/>
    <lineage>
        <taxon>Bacteria</taxon>
        <taxon>Bacillati</taxon>
        <taxon>Bacillota</taxon>
        <taxon>Clostridia</taxon>
        <taxon>Lachnospirales</taxon>
        <taxon>Lachnospiraceae</taxon>
        <taxon>Roseburia</taxon>
    </lineage>
</organism>
<evidence type="ECO:0000313" key="2">
    <source>
        <dbReference type="EMBL" id="CRL42996.1"/>
    </source>
</evidence>
<dbReference type="STRING" id="360807.ERS852392_03439"/>
<reference evidence="3" key="1">
    <citation type="submission" date="2015-05" db="EMBL/GenBank/DDBJ databases">
        <authorList>
            <consortium name="Pathogen Informatics"/>
        </authorList>
    </citation>
    <scope>NUCLEOTIDE SEQUENCE [LARGE SCALE GENOMIC DNA]</scope>
    <source>
        <strain evidence="3">L1-83</strain>
    </source>
</reference>
<dbReference type="RefSeq" id="WP_055040439.1">
    <property type="nucleotide sequence ID" value="NZ_CVRS01000115.1"/>
</dbReference>
<dbReference type="OrthoDB" id="9993661at2"/>
<dbReference type="EMBL" id="CVRS01000115">
    <property type="protein sequence ID" value="CRL42996.1"/>
    <property type="molecule type" value="Genomic_DNA"/>
</dbReference>